<keyword evidence="2" id="KW-1185">Reference proteome</keyword>
<comment type="caution">
    <text evidence="1">The sequence shown here is derived from an EMBL/GenBank/DDBJ whole genome shotgun (WGS) entry which is preliminary data.</text>
</comment>
<evidence type="ECO:0000313" key="2">
    <source>
        <dbReference type="Proteomes" id="UP001382904"/>
    </source>
</evidence>
<evidence type="ECO:0000313" key="1">
    <source>
        <dbReference type="EMBL" id="MEJ8641934.1"/>
    </source>
</evidence>
<protein>
    <submittedName>
        <fullName evidence="1">Uncharacterized protein</fullName>
    </submittedName>
</protein>
<sequence length="195" mass="21424">MSHADDVVASRVWARLGFLDPSDPDDVEWLAIAAERYAAQGTDPQVAEELGEQEAQLLHVQASMQELYKDRSEGLYEGRVGDMAFKDTIEKYQAHEAACAAGIAELTASAATAIRLPIDEWFSHTVGAPLAEGGIWDGWEVDEQRSFLSLFVDAVTVAPNMSKAGTDRDRVDGRIDIVWATRPVDHERDEHAATV</sequence>
<dbReference type="EMBL" id="JBBKAM010000002">
    <property type="protein sequence ID" value="MEJ8641934.1"/>
    <property type="molecule type" value="Genomic_DNA"/>
</dbReference>
<reference evidence="1 2" key="1">
    <citation type="submission" date="2024-03" db="EMBL/GenBank/DDBJ databases">
        <title>Novel Streptomyces species of biotechnological and ecological value are a feature of Machair soil.</title>
        <authorList>
            <person name="Prole J.R."/>
            <person name="Goodfellow M."/>
            <person name="Allenby N."/>
            <person name="Ward A.C."/>
        </authorList>
    </citation>
    <scope>NUCLEOTIDE SEQUENCE [LARGE SCALE GENOMIC DNA]</scope>
    <source>
        <strain evidence="1 2">MS1.HAVA.3</strain>
    </source>
</reference>
<gene>
    <name evidence="1" type="ORF">WKI68_11575</name>
</gene>
<accession>A0ABU8U3K6</accession>
<dbReference type="Proteomes" id="UP001382904">
    <property type="component" value="Unassembled WGS sequence"/>
</dbReference>
<proteinExistence type="predicted"/>
<organism evidence="1 2">
    <name type="scientific">Streptomyces caledonius</name>
    <dbReference type="NCBI Taxonomy" id="3134107"/>
    <lineage>
        <taxon>Bacteria</taxon>
        <taxon>Bacillati</taxon>
        <taxon>Actinomycetota</taxon>
        <taxon>Actinomycetes</taxon>
        <taxon>Kitasatosporales</taxon>
        <taxon>Streptomycetaceae</taxon>
        <taxon>Streptomyces</taxon>
    </lineage>
</organism>
<name>A0ABU8U3K6_9ACTN</name>